<sequence>MPEITQLVLALVLFFLLDRFVKPYLLRKWLGVLLVVGGAVGCVTASQVRPGGADLGLLSIFAVALGVGLFLKRRCHRGQLPKA</sequence>
<reference evidence="2 3" key="1">
    <citation type="submission" date="2020-10" db="EMBL/GenBank/DDBJ databases">
        <title>The draft genomes of Cyclamen pathogen Pseudomonas sp.</title>
        <authorList>
            <person name="Fujikawa T."/>
            <person name="Sawada H."/>
        </authorList>
    </citation>
    <scope>NUCLEOTIDE SEQUENCE [LARGE SCALE GENOMIC DNA]</scope>
    <source>
        <strain evidence="2 3">MAFF 301449</strain>
    </source>
</reference>
<feature type="transmembrane region" description="Helical" evidence="1">
    <location>
        <begin position="55"/>
        <end position="71"/>
    </location>
</feature>
<accession>A0ABR9SNU5</accession>
<keyword evidence="1" id="KW-0472">Membrane</keyword>
<evidence type="ECO:0000256" key="1">
    <source>
        <dbReference type="SAM" id="Phobius"/>
    </source>
</evidence>
<feature type="transmembrane region" description="Helical" evidence="1">
    <location>
        <begin position="29"/>
        <end position="48"/>
    </location>
</feature>
<dbReference type="RefSeq" id="WP_193862243.1">
    <property type="nucleotide sequence ID" value="NZ_JADDUM010000035.1"/>
</dbReference>
<gene>
    <name evidence="2" type="ORF">IQK56_05205</name>
</gene>
<dbReference type="EMBL" id="JADDUM010000035">
    <property type="protein sequence ID" value="MBE8590371.1"/>
    <property type="molecule type" value="Genomic_DNA"/>
</dbReference>
<keyword evidence="1" id="KW-1133">Transmembrane helix</keyword>
<protein>
    <submittedName>
        <fullName evidence="2">Uncharacterized protein</fullName>
    </submittedName>
</protein>
<keyword evidence="3" id="KW-1185">Reference proteome</keyword>
<name>A0ABR9SNU5_9PSED</name>
<organism evidence="2 3">
    <name type="scientific">Pseudomonas cyclaminis</name>
    <dbReference type="NCBI Taxonomy" id="2781239"/>
    <lineage>
        <taxon>Bacteria</taxon>
        <taxon>Pseudomonadati</taxon>
        <taxon>Pseudomonadota</taxon>
        <taxon>Gammaproteobacteria</taxon>
        <taxon>Pseudomonadales</taxon>
        <taxon>Pseudomonadaceae</taxon>
        <taxon>Pseudomonas</taxon>
    </lineage>
</organism>
<keyword evidence="1" id="KW-0812">Transmembrane</keyword>
<evidence type="ECO:0000313" key="2">
    <source>
        <dbReference type="EMBL" id="MBE8590371.1"/>
    </source>
</evidence>
<evidence type="ECO:0000313" key="3">
    <source>
        <dbReference type="Proteomes" id="UP000613075"/>
    </source>
</evidence>
<proteinExistence type="predicted"/>
<comment type="caution">
    <text evidence="2">The sequence shown here is derived from an EMBL/GenBank/DDBJ whole genome shotgun (WGS) entry which is preliminary data.</text>
</comment>
<dbReference type="Proteomes" id="UP000613075">
    <property type="component" value="Unassembled WGS sequence"/>
</dbReference>